<feature type="compositionally biased region" description="Polar residues" evidence="1">
    <location>
        <begin position="194"/>
        <end position="215"/>
    </location>
</feature>
<reference evidence="4" key="1">
    <citation type="journal article" date="2011" name="Nat. Commun.">
        <title>Effector diversification within compartments of the Leptosphaeria maculans genome affected by Repeat-Induced Point mutations.</title>
        <authorList>
            <person name="Rouxel T."/>
            <person name="Grandaubert J."/>
            <person name="Hane J.K."/>
            <person name="Hoede C."/>
            <person name="van de Wouw A.P."/>
            <person name="Couloux A."/>
            <person name="Dominguez V."/>
            <person name="Anthouard V."/>
            <person name="Bally P."/>
            <person name="Bourras S."/>
            <person name="Cozijnsen A.J."/>
            <person name="Ciuffetti L.M."/>
            <person name="Degrave A."/>
            <person name="Dilmaghani A."/>
            <person name="Duret L."/>
            <person name="Fudal I."/>
            <person name="Goodwin S.B."/>
            <person name="Gout L."/>
            <person name="Glaser N."/>
            <person name="Linglin J."/>
            <person name="Kema G.H.J."/>
            <person name="Lapalu N."/>
            <person name="Lawrence C.B."/>
            <person name="May K."/>
            <person name="Meyer M."/>
            <person name="Ollivier B."/>
            <person name="Poulain J."/>
            <person name="Schoch C.L."/>
            <person name="Simon A."/>
            <person name="Spatafora J.W."/>
            <person name="Stachowiak A."/>
            <person name="Turgeon B.G."/>
            <person name="Tyler B.M."/>
            <person name="Vincent D."/>
            <person name="Weissenbach J."/>
            <person name="Amselem J."/>
            <person name="Quesneville H."/>
            <person name="Oliver R.P."/>
            <person name="Wincker P."/>
            <person name="Balesdent M.-H."/>
            <person name="Howlett B.J."/>
        </authorList>
    </citation>
    <scope>NUCLEOTIDE SEQUENCE [LARGE SCALE GENOMIC DNA]</scope>
    <source>
        <strain evidence="4">JN3 / isolate v23.1.3 / race Av1-4-5-6-7-8</strain>
    </source>
</reference>
<dbReference type="Proteomes" id="UP000002668">
    <property type="component" value="Genome"/>
</dbReference>
<dbReference type="VEuPathDB" id="FungiDB:LEMA_P103390.1"/>
<gene>
    <name evidence="3" type="ORF">LEMA_P103390.1</name>
</gene>
<dbReference type="HOGENOM" id="CLU_1111295_0_0_1"/>
<evidence type="ECO:0000313" key="4">
    <source>
        <dbReference type="Proteomes" id="UP000002668"/>
    </source>
</evidence>
<keyword evidence="2" id="KW-0472">Membrane</keyword>
<accession>E5A0R2</accession>
<organism evidence="4">
    <name type="scientific">Leptosphaeria maculans (strain JN3 / isolate v23.1.3 / race Av1-4-5-6-7-8)</name>
    <name type="common">Blackleg fungus</name>
    <name type="synonym">Phoma lingam</name>
    <dbReference type="NCBI Taxonomy" id="985895"/>
    <lineage>
        <taxon>Eukaryota</taxon>
        <taxon>Fungi</taxon>
        <taxon>Dikarya</taxon>
        <taxon>Ascomycota</taxon>
        <taxon>Pezizomycotina</taxon>
        <taxon>Dothideomycetes</taxon>
        <taxon>Pleosporomycetidae</taxon>
        <taxon>Pleosporales</taxon>
        <taxon>Pleosporineae</taxon>
        <taxon>Leptosphaeriaceae</taxon>
        <taxon>Plenodomus</taxon>
        <taxon>Plenodomus lingam/Leptosphaeria maculans species complex</taxon>
    </lineage>
</organism>
<feature type="compositionally biased region" description="Polar residues" evidence="1">
    <location>
        <begin position="108"/>
        <end position="117"/>
    </location>
</feature>
<dbReference type="OrthoDB" id="5361354at2759"/>
<dbReference type="AlphaFoldDB" id="E5A0R2"/>
<evidence type="ECO:0000313" key="3">
    <source>
        <dbReference type="EMBL" id="CBX97208.1"/>
    </source>
</evidence>
<dbReference type="eggNOG" id="ENOG502SAHG">
    <property type="taxonomic scope" value="Eukaryota"/>
</dbReference>
<evidence type="ECO:0000256" key="2">
    <source>
        <dbReference type="SAM" id="Phobius"/>
    </source>
</evidence>
<sequence>MGAENWFGNLDLAYKYVVVFVGLLVLVMAAGFIKVLFDRNKLKKARAAELEAGPKEDTVELNQREKDEGDLFGIRAIEAGFYAGVAQSRPTSRAGSVMSIQHPSMSTSTLVGGNVSSPLMKGQMNNNNSSVLSLHLGAPDANPQHRASSPGSKLLPSDAELNGRRHHGAVDMSLQVPPSPSSHAPQHAFGGGQSPTFGGSDSESDGFTSPRSLSPTGDGHAQHYAPAPRIPMPDPLRAAYATGDEAQGRSQTTSSDYSAGPLPTPSSSGKPPTGRLPTIPGAAWRKESRSPSPESANPQVRVYQPSG</sequence>
<feature type="region of interest" description="Disordered" evidence="1">
    <location>
        <begin position="108"/>
        <end position="307"/>
    </location>
</feature>
<proteinExistence type="predicted"/>
<feature type="compositionally biased region" description="Polar residues" evidence="1">
    <location>
        <begin position="248"/>
        <end position="257"/>
    </location>
</feature>
<evidence type="ECO:0000256" key="1">
    <source>
        <dbReference type="SAM" id="MobiDB-lite"/>
    </source>
</evidence>
<feature type="transmembrane region" description="Helical" evidence="2">
    <location>
        <begin position="12"/>
        <end position="37"/>
    </location>
</feature>
<dbReference type="PANTHER" id="PTHR40623">
    <property type="entry name" value="INTEGRAL MEMBRANE PROTEIN"/>
    <property type="match status" value="1"/>
</dbReference>
<keyword evidence="4" id="KW-1185">Reference proteome</keyword>
<dbReference type="OMA" id="DGHAQHY"/>
<keyword evidence="2" id="KW-0812">Transmembrane</keyword>
<feature type="compositionally biased region" description="Low complexity" evidence="1">
    <location>
        <begin position="125"/>
        <end position="136"/>
    </location>
</feature>
<dbReference type="EMBL" id="FP929131">
    <property type="protein sequence ID" value="CBX97208.1"/>
    <property type="molecule type" value="Genomic_DNA"/>
</dbReference>
<dbReference type="InParanoid" id="E5A0R2"/>
<name>E5A0R2_LEPMJ</name>
<dbReference type="PANTHER" id="PTHR40623:SF1">
    <property type="match status" value="1"/>
</dbReference>
<protein>
    <submittedName>
        <fullName evidence="3">Uncharacterized protein</fullName>
    </submittedName>
</protein>
<keyword evidence="2" id="KW-1133">Transmembrane helix</keyword>
<dbReference type="GeneID" id="13281198"/>